<name>A0AAU9N543_9ASTR</name>
<proteinExistence type="predicted"/>
<feature type="region of interest" description="Disordered" evidence="1">
    <location>
        <begin position="33"/>
        <end position="66"/>
    </location>
</feature>
<evidence type="ECO:0000256" key="1">
    <source>
        <dbReference type="SAM" id="MobiDB-lite"/>
    </source>
</evidence>
<dbReference type="AlphaFoldDB" id="A0AAU9N543"/>
<protein>
    <submittedName>
        <fullName evidence="2">Uncharacterized protein</fullName>
    </submittedName>
</protein>
<sequence length="66" mass="7956">MHRFSEYKVLTAHDQVVMENQMDFINIYASITQQISPRKTTDKRHSRKQENDPAPTEKWSRNLDHR</sequence>
<keyword evidence="3" id="KW-1185">Reference proteome</keyword>
<gene>
    <name evidence="2" type="ORF">LVIROSA_LOCUS21522</name>
</gene>
<evidence type="ECO:0000313" key="2">
    <source>
        <dbReference type="EMBL" id="CAH1435054.1"/>
    </source>
</evidence>
<organism evidence="2 3">
    <name type="scientific">Lactuca virosa</name>
    <dbReference type="NCBI Taxonomy" id="75947"/>
    <lineage>
        <taxon>Eukaryota</taxon>
        <taxon>Viridiplantae</taxon>
        <taxon>Streptophyta</taxon>
        <taxon>Embryophyta</taxon>
        <taxon>Tracheophyta</taxon>
        <taxon>Spermatophyta</taxon>
        <taxon>Magnoliopsida</taxon>
        <taxon>eudicotyledons</taxon>
        <taxon>Gunneridae</taxon>
        <taxon>Pentapetalae</taxon>
        <taxon>asterids</taxon>
        <taxon>campanulids</taxon>
        <taxon>Asterales</taxon>
        <taxon>Asteraceae</taxon>
        <taxon>Cichorioideae</taxon>
        <taxon>Cichorieae</taxon>
        <taxon>Lactucinae</taxon>
        <taxon>Lactuca</taxon>
    </lineage>
</organism>
<accession>A0AAU9N543</accession>
<reference evidence="2 3" key="1">
    <citation type="submission" date="2022-01" db="EMBL/GenBank/DDBJ databases">
        <authorList>
            <person name="Xiong W."/>
            <person name="Schranz E."/>
        </authorList>
    </citation>
    <scope>NUCLEOTIDE SEQUENCE [LARGE SCALE GENOMIC DNA]</scope>
</reference>
<comment type="caution">
    <text evidence="2">The sequence shown here is derived from an EMBL/GenBank/DDBJ whole genome shotgun (WGS) entry which is preliminary data.</text>
</comment>
<dbReference type="EMBL" id="CAKMRJ010004233">
    <property type="protein sequence ID" value="CAH1435054.1"/>
    <property type="molecule type" value="Genomic_DNA"/>
</dbReference>
<dbReference type="Proteomes" id="UP001157418">
    <property type="component" value="Unassembled WGS sequence"/>
</dbReference>
<evidence type="ECO:0000313" key="3">
    <source>
        <dbReference type="Proteomes" id="UP001157418"/>
    </source>
</evidence>